<evidence type="ECO:0000256" key="1">
    <source>
        <dbReference type="SAM" id="MobiDB-lite"/>
    </source>
</evidence>
<evidence type="ECO:0000313" key="2">
    <source>
        <dbReference type="EMBL" id="KKK86665.1"/>
    </source>
</evidence>
<feature type="compositionally biased region" description="Basic and acidic residues" evidence="1">
    <location>
        <begin position="8"/>
        <end position="22"/>
    </location>
</feature>
<comment type="caution">
    <text evidence="2">The sequence shown here is derived from an EMBL/GenBank/DDBJ whole genome shotgun (WGS) entry which is preliminary data.</text>
</comment>
<organism evidence="2">
    <name type="scientific">marine sediment metagenome</name>
    <dbReference type="NCBI Taxonomy" id="412755"/>
    <lineage>
        <taxon>unclassified sequences</taxon>
        <taxon>metagenomes</taxon>
        <taxon>ecological metagenomes</taxon>
    </lineage>
</organism>
<name>A0A0F8ZKU5_9ZZZZ</name>
<accession>A0A0F8ZKU5</accession>
<sequence length="177" mass="19834">MSNPEKYYNPDRGLDLRRRKDPSQTNRWSVSEMWDIHHEIARMLLLGWKNVDIAKKLDISREMVSGVRNSPVVRERLALMHKARDADAIDVAKEIKDFAPVALNLLKDIVKGEGDAEGASIGLRGKHAKDLVEKAGHVAVQKSLGLVGHLTSEDIEKIKERAFGQAEKPLPEMAPEI</sequence>
<proteinExistence type="predicted"/>
<feature type="region of interest" description="Disordered" evidence="1">
    <location>
        <begin position="1"/>
        <end position="22"/>
    </location>
</feature>
<protein>
    <submittedName>
        <fullName evidence="2">Uncharacterized protein</fullName>
    </submittedName>
</protein>
<dbReference type="EMBL" id="LAZR01050744">
    <property type="protein sequence ID" value="KKK86665.1"/>
    <property type="molecule type" value="Genomic_DNA"/>
</dbReference>
<gene>
    <name evidence="2" type="ORF">LCGC14_2760990</name>
</gene>
<reference evidence="2" key="1">
    <citation type="journal article" date="2015" name="Nature">
        <title>Complex archaea that bridge the gap between prokaryotes and eukaryotes.</title>
        <authorList>
            <person name="Spang A."/>
            <person name="Saw J.H."/>
            <person name="Jorgensen S.L."/>
            <person name="Zaremba-Niedzwiedzka K."/>
            <person name="Martijn J."/>
            <person name="Lind A.E."/>
            <person name="van Eijk R."/>
            <person name="Schleper C."/>
            <person name="Guy L."/>
            <person name="Ettema T.J."/>
        </authorList>
    </citation>
    <scope>NUCLEOTIDE SEQUENCE</scope>
</reference>
<dbReference type="AlphaFoldDB" id="A0A0F8ZKU5"/>